<dbReference type="InterPro" id="IPR032675">
    <property type="entry name" value="LRR_dom_sf"/>
</dbReference>
<dbReference type="EMBL" id="BQKY01000006">
    <property type="protein sequence ID" value="GJN90141.1"/>
    <property type="molecule type" value="Genomic_DNA"/>
</dbReference>
<keyword evidence="3" id="KW-1185">Reference proteome</keyword>
<feature type="compositionally biased region" description="Basic residues" evidence="1">
    <location>
        <begin position="1"/>
        <end position="11"/>
    </location>
</feature>
<name>A0AAV5GCE0_9BASI</name>
<sequence length="486" mass="54020">MPHRARRKSKAGHSSGSTAASKPSLFLFLPSTVLDHVFAEPGTVTFDNFLICRRLLPATLANLYRAVRLDSADALALFASAIERQPWLVPRVHELKLAILDECDYLLPERSLWLPGRGKAEQANLTWTERWKLSTMKMGPDLLRNLCRGLSRLDRLHIVGAPVFRLLTARTYLETDPFPSLTRLKLVYAQDPALLCEDAPEEGDDTLFSRLQLIPTLCAVVLEDNMWHIPIDLLGCSPMTHLASRTFNWKAFALSSVYRVGAEVRCVFRALSSSLRSVYLTGYEPYANIWRDLVLLPPSLEHLEVGFGSRCPIRCPTDPPSLPKLENLPWIDFPNLQHLHLGGDVVSALTFSTVLLRLPRLFCLSLNEHVDIPTDSLFSLLRGGPSTWPRIRRLSVNICACERPAPPAPAAAAPSPPQTRRKTGRAAAQAVKLSRGPHWPREFGKAEALELLRITAAREIGLMGSVLCAAGACTDEDGHTCPDWDK</sequence>
<dbReference type="AlphaFoldDB" id="A0AAV5GCE0"/>
<evidence type="ECO:0008006" key="4">
    <source>
        <dbReference type="Google" id="ProtNLM"/>
    </source>
</evidence>
<feature type="region of interest" description="Disordered" evidence="1">
    <location>
        <begin position="405"/>
        <end position="425"/>
    </location>
</feature>
<dbReference type="Proteomes" id="UP001342314">
    <property type="component" value="Unassembled WGS sequence"/>
</dbReference>
<dbReference type="SUPFAM" id="SSF52047">
    <property type="entry name" value="RNI-like"/>
    <property type="match status" value="1"/>
</dbReference>
<organism evidence="2 3">
    <name type="scientific">Rhodotorula paludigena</name>
    <dbReference type="NCBI Taxonomy" id="86838"/>
    <lineage>
        <taxon>Eukaryota</taxon>
        <taxon>Fungi</taxon>
        <taxon>Dikarya</taxon>
        <taxon>Basidiomycota</taxon>
        <taxon>Pucciniomycotina</taxon>
        <taxon>Microbotryomycetes</taxon>
        <taxon>Sporidiobolales</taxon>
        <taxon>Sporidiobolaceae</taxon>
        <taxon>Rhodotorula</taxon>
    </lineage>
</organism>
<dbReference type="Gene3D" id="3.80.10.10">
    <property type="entry name" value="Ribonuclease Inhibitor"/>
    <property type="match status" value="1"/>
</dbReference>
<evidence type="ECO:0000256" key="1">
    <source>
        <dbReference type="SAM" id="MobiDB-lite"/>
    </source>
</evidence>
<protein>
    <recommendedName>
        <fullName evidence="4">F-box domain-containing protein</fullName>
    </recommendedName>
</protein>
<proteinExistence type="predicted"/>
<evidence type="ECO:0000313" key="3">
    <source>
        <dbReference type="Proteomes" id="UP001342314"/>
    </source>
</evidence>
<reference evidence="2 3" key="1">
    <citation type="submission" date="2021-12" db="EMBL/GenBank/DDBJ databases">
        <title>High titer production of polyol ester of fatty acids by Rhodotorula paludigena BS15 towards product separation-free biomass refinery.</title>
        <authorList>
            <person name="Mano J."/>
            <person name="Ono H."/>
            <person name="Tanaka T."/>
            <person name="Naito K."/>
            <person name="Sushida H."/>
            <person name="Ike M."/>
            <person name="Tokuyasu K."/>
            <person name="Kitaoka M."/>
        </authorList>
    </citation>
    <scope>NUCLEOTIDE SEQUENCE [LARGE SCALE GENOMIC DNA]</scope>
    <source>
        <strain evidence="2 3">BS15</strain>
    </source>
</reference>
<feature type="compositionally biased region" description="Pro residues" evidence="1">
    <location>
        <begin position="405"/>
        <end position="417"/>
    </location>
</feature>
<feature type="region of interest" description="Disordered" evidence="1">
    <location>
        <begin position="1"/>
        <end position="20"/>
    </location>
</feature>
<evidence type="ECO:0000313" key="2">
    <source>
        <dbReference type="EMBL" id="GJN90141.1"/>
    </source>
</evidence>
<comment type="caution">
    <text evidence="2">The sequence shown here is derived from an EMBL/GenBank/DDBJ whole genome shotgun (WGS) entry which is preliminary data.</text>
</comment>
<gene>
    <name evidence="2" type="ORF">Rhopal_003140-T1</name>
</gene>
<accession>A0AAV5GCE0</accession>